<dbReference type="EMBL" id="FUEG01000041">
    <property type="protein sequence ID" value="SJL17221.1"/>
    <property type="molecule type" value="Genomic_DNA"/>
</dbReference>
<protein>
    <submittedName>
        <fullName evidence="2">Uncharacterized protein</fullName>
    </submittedName>
</protein>
<dbReference type="Proteomes" id="UP000219338">
    <property type="component" value="Unassembled WGS sequence"/>
</dbReference>
<feature type="compositionally biased region" description="Low complexity" evidence="1">
    <location>
        <begin position="26"/>
        <end position="48"/>
    </location>
</feature>
<dbReference type="OrthoDB" id="10589922at2759"/>
<feature type="region of interest" description="Disordered" evidence="1">
    <location>
        <begin position="13"/>
        <end position="48"/>
    </location>
</feature>
<evidence type="ECO:0000313" key="2">
    <source>
        <dbReference type="EMBL" id="SJL17221.1"/>
    </source>
</evidence>
<name>A0A284S880_ARMOS</name>
<sequence length="214" mass="23307">MFDVFGAGSATDFQPAMPPMTLTGLTSPVAVSTPPSSSDASSPAHPPSTTNNDFLLAFKCHGDCSFEERIFQQTYDNRVNGPRRHCYPADTATSQHSVHCRLLHPRRHSRTQSFPSTHGAATTGKSCSTGSLSVAGAIDESHVATFQPPYEGHGEQQSETAQRAGLPASKPFSTPRPRCVQHAAISQRQHTLASIKYQRRQCIFQSKAFSEYNE</sequence>
<feature type="region of interest" description="Disordered" evidence="1">
    <location>
        <begin position="146"/>
        <end position="176"/>
    </location>
</feature>
<evidence type="ECO:0000256" key="1">
    <source>
        <dbReference type="SAM" id="MobiDB-lite"/>
    </source>
</evidence>
<proteinExistence type="predicted"/>
<feature type="compositionally biased region" description="Polar residues" evidence="1">
    <location>
        <begin position="111"/>
        <end position="126"/>
    </location>
</feature>
<evidence type="ECO:0000313" key="3">
    <source>
        <dbReference type="Proteomes" id="UP000219338"/>
    </source>
</evidence>
<gene>
    <name evidence="2" type="ORF">ARMOST_20767</name>
</gene>
<dbReference type="AlphaFoldDB" id="A0A284S880"/>
<keyword evidence="3" id="KW-1185">Reference proteome</keyword>
<feature type="region of interest" description="Disordered" evidence="1">
    <location>
        <begin position="107"/>
        <end position="126"/>
    </location>
</feature>
<reference evidence="3" key="1">
    <citation type="journal article" date="2017" name="Nat. Ecol. Evol.">
        <title>Genome expansion and lineage-specific genetic innovations in the forest pathogenic fungi Armillaria.</title>
        <authorList>
            <person name="Sipos G."/>
            <person name="Prasanna A.N."/>
            <person name="Walter M.C."/>
            <person name="O'Connor E."/>
            <person name="Balint B."/>
            <person name="Krizsan K."/>
            <person name="Kiss B."/>
            <person name="Hess J."/>
            <person name="Varga T."/>
            <person name="Slot J."/>
            <person name="Riley R."/>
            <person name="Boka B."/>
            <person name="Rigling D."/>
            <person name="Barry K."/>
            <person name="Lee J."/>
            <person name="Mihaltcheva S."/>
            <person name="LaButti K."/>
            <person name="Lipzen A."/>
            <person name="Waldron R."/>
            <person name="Moloney N.M."/>
            <person name="Sperisen C."/>
            <person name="Kredics L."/>
            <person name="Vagvoelgyi C."/>
            <person name="Patrignani A."/>
            <person name="Fitzpatrick D."/>
            <person name="Nagy I."/>
            <person name="Doyle S."/>
            <person name="Anderson J.B."/>
            <person name="Grigoriev I.V."/>
            <person name="Gueldener U."/>
            <person name="Muensterkoetter M."/>
            <person name="Nagy L.G."/>
        </authorList>
    </citation>
    <scope>NUCLEOTIDE SEQUENCE [LARGE SCALE GENOMIC DNA]</scope>
    <source>
        <strain evidence="3">C18/9</strain>
    </source>
</reference>
<organism evidence="2 3">
    <name type="scientific">Armillaria ostoyae</name>
    <name type="common">Armillaria root rot fungus</name>
    <dbReference type="NCBI Taxonomy" id="47428"/>
    <lineage>
        <taxon>Eukaryota</taxon>
        <taxon>Fungi</taxon>
        <taxon>Dikarya</taxon>
        <taxon>Basidiomycota</taxon>
        <taxon>Agaricomycotina</taxon>
        <taxon>Agaricomycetes</taxon>
        <taxon>Agaricomycetidae</taxon>
        <taxon>Agaricales</taxon>
        <taxon>Marasmiineae</taxon>
        <taxon>Physalacriaceae</taxon>
        <taxon>Armillaria</taxon>
    </lineage>
</organism>
<accession>A0A284S880</accession>